<protein>
    <submittedName>
        <fullName evidence="1">Uncharacterized protein</fullName>
    </submittedName>
</protein>
<dbReference type="EMBL" id="KP136319">
    <property type="protein sequence ID" value="AJF98448.1"/>
    <property type="molecule type" value="Genomic_DNA"/>
</dbReference>
<dbReference type="Proteomes" id="UP000202511">
    <property type="component" value="Segment"/>
</dbReference>
<proteinExistence type="predicted"/>
<reference evidence="1 2" key="1">
    <citation type="journal article" date="2015" name="Parasitol. Res.">
        <title>Viruses in close associations with free-living amoebae.</title>
        <authorList>
            <person name="Scheid P."/>
        </authorList>
    </citation>
    <scope>NUCLEOTIDE SEQUENCE [LARGE SCALE GENOMIC DNA]</scope>
    <source>
        <strain evidence="1">KlaHel</strain>
    </source>
</reference>
<dbReference type="KEGG" id="vg:23463365"/>
<accession>A0A0B5IZS2</accession>
<evidence type="ECO:0000313" key="1">
    <source>
        <dbReference type="EMBL" id="AJF98448.1"/>
    </source>
</evidence>
<sequence>MALFFSDIWPAPAHRQEHWVVSAPRGLRFADGRFRSWPTPFIFWSACGWSLRGKKSLLRPARCNASPRHRLKTGSSGRARVTFFTTDEKEFVASFLVHFFLSHPSFLRRSVSARQCHTLFFLSSMPRRLAKKLAHIKQPLSFFLFIKDQTC</sequence>
<dbReference type="GeneID" id="23463365"/>
<evidence type="ECO:0000313" key="2">
    <source>
        <dbReference type="Proteomes" id="UP000202511"/>
    </source>
</evidence>
<organism evidence="1 2">
    <name type="scientific">Pandoravirus inopinatum</name>
    <dbReference type="NCBI Taxonomy" id="1605721"/>
    <lineage>
        <taxon>Viruses</taxon>
        <taxon>Pandoravirus</taxon>
    </lineage>
</organism>
<name>A0A0B5IZS2_9VIRU</name>
<dbReference type="RefSeq" id="YP_009120683.1">
    <property type="nucleotide sequence ID" value="NC_026440.1"/>
</dbReference>